<reference evidence="3" key="1">
    <citation type="journal article" date="2014" name="Proc. Natl. Acad. Sci. U.S.A.">
        <title>Extensive sampling of basidiomycete genomes demonstrates inadequacy of the white-rot/brown-rot paradigm for wood decay fungi.</title>
        <authorList>
            <person name="Riley R."/>
            <person name="Salamov A.A."/>
            <person name="Brown D.W."/>
            <person name="Nagy L.G."/>
            <person name="Floudas D."/>
            <person name="Held B.W."/>
            <person name="Levasseur A."/>
            <person name="Lombard V."/>
            <person name="Morin E."/>
            <person name="Otillar R."/>
            <person name="Lindquist E.A."/>
            <person name="Sun H."/>
            <person name="LaButti K.M."/>
            <person name="Schmutz J."/>
            <person name="Jabbour D."/>
            <person name="Luo H."/>
            <person name="Baker S.E."/>
            <person name="Pisabarro A.G."/>
            <person name="Walton J.D."/>
            <person name="Blanchette R.A."/>
            <person name="Henrissat B."/>
            <person name="Martin F."/>
            <person name="Cullen D."/>
            <person name="Hibbett D.S."/>
            <person name="Grigoriev I.V."/>
        </authorList>
    </citation>
    <scope>NUCLEOTIDE SEQUENCE [LARGE SCALE GENOMIC DNA]</scope>
    <source>
        <strain evidence="3">CBS 339.88</strain>
    </source>
</reference>
<proteinExistence type="inferred from homology"/>
<dbReference type="PANTHER" id="PTHR42877">
    <property type="entry name" value="L-ORNITHINE N(5)-MONOOXYGENASE-RELATED"/>
    <property type="match status" value="1"/>
</dbReference>
<evidence type="ECO:0000313" key="3">
    <source>
        <dbReference type="Proteomes" id="UP000027222"/>
    </source>
</evidence>
<comment type="similarity">
    <text evidence="1">Belongs to the FAD-binding monooxygenase family.</text>
</comment>
<dbReference type="EMBL" id="KL142367">
    <property type="protein sequence ID" value="KDR85545.1"/>
    <property type="molecule type" value="Genomic_DNA"/>
</dbReference>
<dbReference type="STRING" id="685588.A0A067TQS2"/>
<dbReference type="OrthoDB" id="74360at2759"/>
<organism evidence="2 3">
    <name type="scientific">Galerina marginata (strain CBS 339.88)</name>
    <dbReference type="NCBI Taxonomy" id="685588"/>
    <lineage>
        <taxon>Eukaryota</taxon>
        <taxon>Fungi</taxon>
        <taxon>Dikarya</taxon>
        <taxon>Basidiomycota</taxon>
        <taxon>Agaricomycotina</taxon>
        <taxon>Agaricomycetes</taxon>
        <taxon>Agaricomycetidae</taxon>
        <taxon>Agaricales</taxon>
        <taxon>Agaricineae</taxon>
        <taxon>Strophariaceae</taxon>
        <taxon>Galerina</taxon>
    </lineage>
</organism>
<dbReference type="SUPFAM" id="SSF51905">
    <property type="entry name" value="FAD/NAD(P)-binding domain"/>
    <property type="match status" value="1"/>
</dbReference>
<dbReference type="Gene3D" id="3.50.50.60">
    <property type="entry name" value="FAD/NAD(P)-binding domain"/>
    <property type="match status" value="3"/>
</dbReference>
<evidence type="ECO:0000256" key="1">
    <source>
        <dbReference type="ARBA" id="ARBA00010139"/>
    </source>
</evidence>
<dbReference type="HOGENOM" id="CLU_006937_6_1_1"/>
<dbReference type="InterPro" id="IPR036188">
    <property type="entry name" value="FAD/NAD-bd_sf"/>
</dbReference>
<dbReference type="AlphaFoldDB" id="A0A067TQS2"/>
<evidence type="ECO:0008006" key="4">
    <source>
        <dbReference type="Google" id="ProtNLM"/>
    </source>
</evidence>
<dbReference type="Proteomes" id="UP000027222">
    <property type="component" value="Unassembled WGS sequence"/>
</dbReference>
<accession>A0A067TQS2</accession>
<gene>
    <name evidence="2" type="ORF">GALMADRAFT_234472</name>
</gene>
<dbReference type="Pfam" id="PF13450">
    <property type="entry name" value="NAD_binding_8"/>
    <property type="match status" value="1"/>
</dbReference>
<name>A0A067TQS2_GALM3</name>
<dbReference type="PANTHER" id="PTHR42877:SF7">
    <property type="entry name" value="FLAVIN-BINDING MONOOXYGENASE-RELATED"/>
    <property type="match status" value="1"/>
</dbReference>
<keyword evidence="3" id="KW-1185">Reference proteome</keyword>
<protein>
    <recommendedName>
        <fullName evidence="4">FAD/NAD(P)-binding domain-containing protein</fullName>
    </recommendedName>
</protein>
<evidence type="ECO:0000313" key="2">
    <source>
        <dbReference type="EMBL" id="KDR85545.1"/>
    </source>
</evidence>
<sequence length="587" mass="66087">MVTHSKNSSDFKLGDFSIDEARPIKVVAIGAGYSGIVAGIRFRQRIKNLDLTIYDSLAGVGGTWFANTYPGLQCDIPSHGYLPTFEANPDWSAFYVSGEEIQCYLEKTVDKYQLRQFIKLQHRVTCARYSEKTGKWNLTIRRASKTTDSPVNPQKDASYNDWEEIHDTADILFNGAGILSRWSWPDIQGLETFSGKVVHSADWNIRQDKDFLGDKRVGVIGVGSSALQIVAALRPKVKHLVNYVRGKTWIASTFVRDRLLELSGDGTVDNYQFTDKDKEAFKDPVYYNKFRREIEGDMNLAHPATLTGNPMQVHARIEFEKSMLQKLAKKPWIASHIVPDFGVACRRLTPGPGYLEALCEDNVDFVPSPIERVTPAGIKTVDGSFQNLDIIICATGFDTSFQLGFDVIGRRGITLNDHYTPHPRTYLSVAVDGFPNMFLALGPNAGVGAGNILLIMERQVDYAVAATLKMQRERLKSIEAKSEAVDDYEHYIDSYFPRTVFGSKCRSWYKAGKEEGRVVALWPGSSTHAAMALAHPRWEDFNYEYLDGIKNRLHWLGDGNTMMDKDPDADKGWYLRTENVDYPPSKI</sequence>
<dbReference type="InterPro" id="IPR051209">
    <property type="entry name" value="FAD-bind_Monooxygenase_sf"/>
</dbReference>